<dbReference type="RefSeq" id="WP_121463787.1">
    <property type="nucleotide sequence ID" value="NZ_CP025121.1"/>
</dbReference>
<evidence type="ECO:0000256" key="1">
    <source>
        <dbReference type="SAM" id="MobiDB-lite"/>
    </source>
</evidence>
<dbReference type="KEGG" id="pzi:CWO85_00680"/>
<evidence type="ECO:0000313" key="4">
    <source>
        <dbReference type="Proteomes" id="UP000272462"/>
    </source>
</evidence>
<dbReference type="AlphaFoldDB" id="A0A660HLZ0"/>
<gene>
    <name evidence="3" type="ORF">CWO85_00680</name>
</gene>
<keyword evidence="2" id="KW-0812">Transmembrane</keyword>
<sequence>MEQRENQEKESRFKNLSVFGQQLNSILMQIVVVCLVLNIYKEWDSEKIKKFNISLLFFLKNFMAFHFQIILLNKFWNRLNFTKKHNDLVPPDISLLHDRAKNKVLTDEEYQDKLLNELEQDYQKIFKEDTNKLISDFISQTILNNLNEVNDNKDRDIISNNEDSDNNKSNTKDLIENQSNNANSNNNEPNE</sequence>
<dbReference type="EMBL" id="CP025121">
    <property type="protein sequence ID" value="AYJ01055.1"/>
    <property type="molecule type" value="Genomic_DNA"/>
</dbReference>
<organism evidence="3 4">
    <name type="scientific">Ziziphus jujuba witches'-broom phytoplasma</name>
    <dbReference type="NCBI Taxonomy" id="135727"/>
    <lineage>
        <taxon>Bacteria</taxon>
        <taxon>Bacillati</taxon>
        <taxon>Mycoplasmatota</taxon>
        <taxon>Mollicutes</taxon>
        <taxon>Acholeplasmatales</taxon>
        <taxon>Acholeplasmataceae</taxon>
        <taxon>Candidatus Phytoplasma</taxon>
        <taxon>16SrV (Elm yellows group)</taxon>
    </lineage>
</organism>
<evidence type="ECO:0000313" key="3">
    <source>
        <dbReference type="EMBL" id="AYJ01055.1"/>
    </source>
</evidence>
<feature type="transmembrane region" description="Helical" evidence="2">
    <location>
        <begin position="52"/>
        <end position="76"/>
    </location>
</feature>
<proteinExistence type="predicted"/>
<protein>
    <submittedName>
        <fullName evidence="3">Uncharacterized protein</fullName>
    </submittedName>
</protein>
<evidence type="ECO:0000256" key="2">
    <source>
        <dbReference type="SAM" id="Phobius"/>
    </source>
</evidence>
<feature type="region of interest" description="Disordered" evidence="1">
    <location>
        <begin position="153"/>
        <end position="191"/>
    </location>
</feature>
<keyword evidence="2" id="KW-0472">Membrane</keyword>
<feature type="compositionally biased region" description="Low complexity" evidence="1">
    <location>
        <begin position="176"/>
        <end position="191"/>
    </location>
</feature>
<name>A0A660HLZ0_ZIZJU</name>
<reference evidence="3 4" key="1">
    <citation type="journal article" date="2018" name="BMC Genomics">
        <title>Comparative genome analysis of jujube witches'-broom Phytoplasma, an obligate pathogen that causes jujube witches'-broom disease.</title>
        <authorList>
            <person name="Wang J."/>
            <person name="Song L."/>
            <person name="Jiao Q."/>
            <person name="Yang S."/>
            <person name="Gao R."/>
            <person name="Lu X."/>
            <person name="Zhou G."/>
        </authorList>
    </citation>
    <scope>NUCLEOTIDE SEQUENCE [LARGE SCALE GENOMIC DNA]</scope>
    <source>
        <strain evidence="3">Jwb-nky</strain>
    </source>
</reference>
<keyword evidence="4" id="KW-1185">Reference proteome</keyword>
<accession>A0A660HLZ0</accession>
<dbReference type="Proteomes" id="UP000272462">
    <property type="component" value="Chromosome"/>
</dbReference>
<keyword evidence="2" id="KW-1133">Transmembrane helix</keyword>
<feature type="transmembrane region" description="Helical" evidence="2">
    <location>
        <begin position="21"/>
        <end position="40"/>
    </location>
</feature>